<evidence type="ECO:0000256" key="1">
    <source>
        <dbReference type="SAM" id="Phobius"/>
    </source>
</evidence>
<proteinExistence type="predicted"/>
<dbReference type="AlphaFoldDB" id="A0A1H1RE69"/>
<evidence type="ECO:0000313" key="3">
    <source>
        <dbReference type="Proteomes" id="UP000199103"/>
    </source>
</evidence>
<feature type="transmembrane region" description="Helical" evidence="1">
    <location>
        <begin position="88"/>
        <end position="113"/>
    </location>
</feature>
<feature type="transmembrane region" description="Helical" evidence="1">
    <location>
        <begin position="161"/>
        <end position="184"/>
    </location>
</feature>
<keyword evidence="1" id="KW-1133">Transmembrane helix</keyword>
<feature type="transmembrane region" description="Helical" evidence="1">
    <location>
        <begin position="133"/>
        <end position="154"/>
    </location>
</feature>
<protein>
    <submittedName>
        <fullName evidence="2">Uncharacterized protein</fullName>
    </submittedName>
</protein>
<evidence type="ECO:0000313" key="2">
    <source>
        <dbReference type="EMBL" id="SDS34051.1"/>
    </source>
</evidence>
<feature type="transmembrane region" description="Helical" evidence="1">
    <location>
        <begin position="265"/>
        <end position="289"/>
    </location>
</feature>
<dbReference type="EMBL" id="LT629772">
    <property type="protein sequence ID" value="SDS34051.1"/>
    <property type="molecule type" value="Genomic_DNA"/>
</dbReference>
<name>A0A1H1RE69_9ACTN</name>
<organism evidence="2 3">
    <name type="scientific">Microlunatus soli</name>
    <dbReference type="NCBI Taxonomy" id="630515"/>
    <lineage>
        <taxon>Bacteria</taxon>
        <taxon>Bacillati</taxon>
        <taxon>Actinomycetota</taxon>
        <taxon>Actinomycetes</taxon>
        <taxon>Propionibacteriales</taxon>
        <taxon>Propionibacteriaceae</taxon>
        <taxon>Microlunatus</taxon>
    </lineage>
</organism>
<keyword evidence="1" id="KW-0472">Membrane</keyword>
<reference evidence="2 3" key="1">
    <citation type="submission" date="2016-10" db="EMBL/GenBank/DDBJ databases">
        <authorList>
            <person name="de Groot N.N."/>
        </authorList>
    </citation>
    <scope>NUCLEOTIDE SEQUENCE [LARGE SCALE GENOMIC DNA]</scope>
    <source>
        <strain evidence="2 3">DSM 21800</strain>
    </source>
</reference>
<keyword evidence="3" id="KW-1185">Reference proteome</keyword>
<gene>
    <name evidence="2" type="ORF">SAMN04489812_1617</name>
</gene>
<feature type="transmembrane region" description="Helical" evidence="1">
    <location>
        <begin position="301"/>
        <end position="321"/>
    </location>
</feature>
<dbReference type="STRING" id="630515.SAMN04489812_1617"/>
<accession>A0A1H1RE69</accession>
<feature type="transmembrane region" description="Helical" evidence="1">
    <location>
        <begin position="234"/>
        <end position="253"/>
    </location>
</feature>
<feature type="transmembrane region" description="Helical" evidence="1">
    <location>
        <begin position="23"/>
        <end position="43"/>
    </location>
</feature>
<sequence length="350" mass="36937">MLPTATSIAQQNGVDPRRWHRPLMIMVTAMAALAVVAAGGLIVDGRQILGESVWLKPFKFAVSFVLYGATLAWLLSRLDPLRRIAGRIGWWCGTAFAVTGIIDVAFVAIQAARGTFSHFNSDPERFNRIGQQVFQWGVIGLFLANLVLVIVLLIQRAGSRAINTAMIFGLPLAAAGMVVAFALAGGGHRYQVTDAYGHPVELGAAHTVGAAPGGPGLPLVGWSTTAGDLRVPHFFGMHVIHLLLALVLVLVIASSRYPWLRPERIRTVLITVAGIWCTGIFLLLAAQAAIGQSVIMIDPRITGAGCALTALSAVAVGLAVVHARRTAAAPRPPETSAAGTIESVRATVDS</sequence>
<keyword evidence="1" id="KW-0812">Transmembrane</keyword>
<feature type="transmembrane region" description="Helical" evidence="1">
    <location>
        <begin position="58"/>
        <end position="76"/>
    </location>
</feature>
<dbReference type="Proteomes" id="UP000199103">
    <property type="component" value="Chromosome I"/>
</dbReference>